<feature type="transmembrane region" description="Helical" evidence="2">
    <location>
        <begin position="160"/>
        <end position="182"/>
    </location>
</feature>
<evidence type="ECO:0000313" key="3">
    <source>
        <dbReference type="EMBL" id="KCZ91641.1"/>
    </source>
</evidence>
<organism evidence="3 4">
    <name type="scientific">Hyphomonas johnsonii MHS-2</name>
    <dbReference type="NCBI Taxonomy" id="1280950"/>
    <lineage>
        <taxon>Bacteria</taxon>
        <taxon>Pseudomonadati</taxon>
        <taxon>Pseudomonadota</taxon>
        <taxon>Alphaproteobacteria</taxon>
        <taxon>Hyphomonadales</taxon>
        <taxon>Hyphomonadaceae</taxon>
        <taxon>Hyphomonas</taxon>
    </lineage>
</organism>
<evidence type="ECO:0000313" key="4">
    <source>
        <dbReference type="Proteomes" id="UP000025171"/>
    </source>
</evidence>
<dbReference type="EMBL" id="ARYK01000005">
    <property type="protein sequence ID" value="KCZ91641.1"/>
    <property type="molecule type" value="Genomic_DNA"/>
</dbReference>
<protein>
    <submittedName>
        <fullName evidence="3">Uncharacterized protein</fullName>
    </submittedName>
</protein>
<accession>A0A059FM92</accession>
<dbReference type="Proteomes" id="UP000025171">
    <property type="component" value="Unassembled WGS sequence"/>
</dbReference>
<keyword evidence="2" id="KW-1133">Transmembrane helix</keyword>
<name>A0A059FM92_9PROT</name>
<feature type="transmembrane region" description="Helical" evidence="2">
    <location>
        <begin position="58"/>
        <end position="81"/>
    </location>
</feature>
<proteinExistence type="predicted"/>
<dbReference type="PATRIC" id="fig|1280950.3.peg.2204"/>
<keyword evidence="4" id="KW-1185">Reference proteome</keyword>
<evidence type="ECO:0000256" key="2">
    <source>
        <dbReference type="SAM" id="Phobius"/>
    </source>
</evidence>
<gene>
    <name evidence="3" type="ORF">HJO_11007</name>
</gene>
<dbReference type="RefSeq" id="WP_035616903.1">
    <property type="nucleotide sequence ID" value="NZ_ARYK01000005.1"/>
</dbReference>
<keyword evidence="2" id="KW-0812">Transmembrane</keyword>
<reference evidence="3 4" key="1">
    <citation type="journal article" date="2014" name="Antonie Van Leeuwenhoek">
        <title>Hyphomonas beringensis sp. nov. and Hyphomonas chukchiensis sp. nov., isolated from surface seawater of the Bering Sea and Chukchi Sea.</title>
        <authorList>
            <person name="Li C."/>
            <person name="Lai Q."/>
            <person name="Li G."/>
            <person name="Dong C."/>
            <person name="Wang J."/>
            <person name="Liao Y."/>
            <person name="Shao Z."/>
        </authorList>
    </citation>
    <scope>NUCLEOTIDE SEQUENCE [LARGE SCALE GENOMIC DNA]</scope>
    <source>
        <strain evidence="3 4">MHS-2</strain>
    </source>
</reference>
<evidence type="ECO:0000256" key="1">
    <source>
        <dbReference type="SAM" id="MobiDB-lite"/>
    </source>
</evidence>
<sequence>MIEGKEANDPVTAGIDTTRPAASTHAPSEPTATASGISDHDVYAWQSIRQSVGVFDQLVMSLLTQGTVLVFAALGIIFGGTTADHPMMTIVLSFGVLFGVLMLHIGVSRYSTSITVAAGAARELEDRIWPDERLPNRVGNRLASHPMAAARLLGRAYYRAWSLSLLVMVTIVVLAFSAQILFPEWIPVLEEKLRSLL</sequence>
<feature type="transmembrane region" description="Helical" evidence="2">
    <location>
        <begin position="87"/>
        <end position="107"/>
    </location>
</feature>
<feature type="region of interest" description="Disordered" evidence="1">
    <location>
        <begin position="1"/>
        <end position="35"/>
    </location>
</feature>
<comment type="caution">
    <text evidence="3">The sequence shown here is derived from an EMBL/GenBank/DDBJ whole genome shotgun (WGS) entry which is preliminary data.</text>
</comment>
<dbReference type="AlphaFoldDB" id="A0A059FM92"/>
<keyword evidence="2" id="KW-0472">Membrane</keyword>